<organism evidence="3 4">
    <name type="scientific">Deinandra increscens subsp. villosa</name>
    <dbReference type="NCBI Taxonomy" id="3103831"/>
    <lineage>
        <taxon>Eukaryota</taxon>
        <taxon>Viridiplantae</taxon>
        <taxon>Streptophyta</taxon>
        <taxon>Embryophyta</taxon>
        <taxon>Tracheophyta</taxon>
        <taxon>Spermatophyta</taxon>
        <taxon>Magnoliopsida</taxon>
        <taxon>eudicotyledons</taxon>
        <taxon>Gunneridae</taxon>
        <taxon>Pentapetalae</taxon>
        <taxon>asterids</taxon>
        <taxon>campanulids</taxon>
        <taxon>Asterales</taxon>
        <taxon>Asteraceae</taxon>
        <taxon>Asteroideae</taxon>
        <taxon>Heliantheae alliance</taxon>
        <taxon>Madieae</taxon>
        <taxon>Madiinae</taxon>
        <taxon>Deinandra</taxon>
    </lineage>
</organism>
<accession>A0AAP0DRD4</accession>
<keyword evidence="1" id="KW-0472">Membrane</keyword>
<dbReference type="InterPro" id="IPR032710">
    <property type="entry name" value="NTF2-like_dom_sf"/>
</dbReference>
<dbReference type="CDD" id="cd00531">
    <property type="entry name" value="NTF2_like"/>
    <property type="match status" value="1"/>
</dbReference>
<dbReference type="PANTHER" id="PTHR33698:SF1">
    <property type="entry name" value="NUCLEAR TRANSPORT FACTOR 2 (NTF2) FAMILY PROTEIN"/>
    <property type="match status" value="1"/>
</dbReference>
<evidence type="ECO:0000259" key="2">
    <source>
        <dbReference type="Pfam" id="PF12680"/>
    </source>
</evidence>
<gene>
    <name evidence="3" type="ORF">SSX86_001297</name>
</gene>
<feature type="domain" description="SnoaL-like" evidence="2">
    <location>
        <begin position="67"/>
        <end position="168"/>
    </location>
</feature>
<proteinExistence type="predicted"/>
<dbReference type="EMBL" id="JBCNJP010000003">
    <property type="protein sequence ID" value="KAK9079624.1"/>
    <property type="molecule type" value="Genomic_DNA"/>
</dbReference>
<comment type="caution">
    <text evidence="3">The sequence shown here is derived from an EMBL/GenBank/DDBJ whole genome shotgun (WGS) entry which is preliminary data.</text>
</comment>
<protein>
    <recommendedName>
        <fullName evidence="2">SnoaL-like domain-containing protein</fullName>
    </recommendedName>
</protein>
<keyword evidence="4" id="KW-1185">Reference proteome</keyword>
<name>A0AAP0DRD4_9ASTR</name>
<dbReference type="SUPFAM" id="SSF54427">
    <property type="entry name" value="NTF2-like"/>
    <property type="match status" value="1"/>
</dbReference>
<sequence>MATRMPVSAFGVCYSTSYKQETNKNRMQLHMKTVNENKRYKTKITSSMSYKPESNRIPDPTPSDTIKQFYKCMNEKNVKRLENYISDDCLFEDYSFPKPFTGKKEVVCFLEQLTAGMGENVEFHVSHIFEGEIGDDDLIAGVNWHLEWKNKQVPFTRGCSLYRLSRGGERLTIRNAQVFVESPIKPGDLFLVRAYYSHTLHTLVMQHTLAHDSYCLQVLLKIVTSLFDAFPEATEWFFRSQKVIVQVLLKIYSIFLVPFISPMVSFYVNLGKFIMQFVCIALKILEWCSRLFTKTEN</sequence>
<dbReference type="Pfam" id="PF12680">
    <property type="entry name" value="SnoaL_2"/>
    <property type="match status" value="1"/>
</dbReference>
<evidence type="ECO:0000313" key="4">
    <source>
        <dbReference type="Proteomes" id="UP001408789"/>
    </source>
</evidence>
<dbReference type="InterPro" id="IPR037401">
    <property type="entry name" value="SnoaL-like"/>
</dbReference>
<keyword evidence="1" id="KW-0812">Transmembrane</keyword>
<dbReference type="PANTHER" id="PTHR33698">
    <property type="entry name" value="NUCLEAR TRANSPORT FACTOR 2 (NTF2)-LIKE PROTEIN"/>
    <property type="match status" value="1"/>
</dbReference>
<reference evidence="3 4" key="1">
    <citation type="submission" date="2024-04" db="EMBL/GenBank/DDBJ databases">
        <title>The reference genome of an endangered Asteraceae, Deinandra increscens subsp. villosa, native to the Central Coast of California.</title>
        <authorList>
            <person name="Guilliams M."/>
            <person name="Hasenstab-Lehman K."/>
            <person name="Meyer R."/>
            <person name="Mcevoy S."/>
        </authorList>
    </citation>
    <scope>NUCLEOTIDE SEQUENCE [LARGE SCALE GENOMIC DNA]</scope>
    <source>
        <tissue evidence="3">Leaf</tissue>
    </source>
</reference>
<dbReference type="AlphaFoldDB" id="A0AAP0DRD4"/>
<evidence type="ECO:0000256" key="1">
    <source>
        <dbReference type="SAM" id="Phobius"/>
    </source>
</evidence>
<feature type="transmembrane region" description="Helical" evidence="1">
    <location>
        <begin position="247"/>
        <end position="267"/>
    </location>
</feature>
<dbReference type="Proteomes" id="UP001408789">
    <property type="component" value="Unassembled WGS sequence"/>
</dbReference>
<evidence type="ECO:0000313" key="3">
    <source>
        <dbReference type="EMBL" id="KAK9079624.1"/>
    </source>
</evidence>
<dbReference type="Gene3D" id="3.10.450.50">
    <property type="match status" value="1"/>
</dbReference>
<keyword evidence="1" id="KW-1133">Transmembrane helix</keyword>